<comment type="caution">
    <text evidence="1">The sequence shown here is derived from an EMBL/GenBank/DDBJ whole genome shotgun (WGS) entry which is preliminary data.</text>
</comment>
<dbReference type="RefSeq" id="WP_184919898.1">
    <property type="nucleotide sequence ID" value="NZ_JACHJR010000001.1"/>
</dbReference>
<proteinExistence type="predicted"/>
<organism evidence="1 2">
    <name type="scientific">Kitasatospora gansuensis</name>
    <dbReference type="NCBI Taxonomy" id="258050"/>
    <lineage>
        <taxon>Bacteria</taxon>
        <taxon>Bacillati</taxon>
        <taxon>Actinomycetota</taxon>
        <taxon>Actinomycetes</taxon>
        <taxon>Kitasatosporales</taxon>
        <taxon>Streptomycetaceae</taxon>
        <taxon>Kitasatospora</taxon>
    </lineage>
</organism>
<dbReference type="EMBL" id="JACHJR010000001">
    <property type="protein sequence ID" value="MBB4949515.1"/>
    <property type="molecule type" value="Genomic_DNA"/>
</dbReference>
<protein>
    <submittedName>
        <fullName evidence="1">Transcriptional antiterminator Rof (Rho-off)</fullName>
    </submittedName>
</protein>
<dbReference type="AlphaFoldDB" id="A0A7W7WK07"/>
<accession>A0A7W7WK07</accession>
<name>A0A7W7WK07_9ACTN</name>
<dbReference type="CDD" id="cd00085">
    <property type="entry name" value="HNHc"/>
    <property type="match status" value="1"/>
</dbReference>
<sequence>MSPTRSVIGLLFRSASHCAFIHADGRPCPQPLIEWEQGYPTKAVDVAHIRSASPDGPRHDPDYTDTDSFDNLLLACQKHHRMIDYPKRGEVVYPIELCDEWKRRQVAQPGLPPEVLSTSAMAEITRQVEAKLQALTVPDFEVELLGGFTVEGQFMIPTRLESEGATRMELADSERYLGVHVVNRGLAGATIATVGIEFAVSDQQLPPYSYELFPMALQLPDTVRYQGGARVLSKASRTWWSLPGARHLAHCALVQQEQHGRPPTLIRAAAFLESTDPITPGPWIPLEPVLRHLMTPVEPLERQEFTLPLHTS</sequence>
<gene>
    <name evidence="1" type="ORF">F4556_005050</name>
</gene>
<reference evidence="1 2" key="1">
    <citation type="submission" date="2020-08" db="EMBL/GenBank/DDBJ databases">
        <title>Sequencing the genomes of 1000 actinobacteria strains.</title>
        <authorList>
            <person name="Klenk H.-P."/>
        </authorList>
    </citation>
    <scope>NUCLEOTIDE SEQUENCE [LARGE SCALE GENOMIC DNA]</scope>
    <source>
        <strain evidence="1 2">DSM 44786</strain>
    </source>
</reference>
<dbReference type="Proteomes" id="UP000573327">
    <property type="component" value="Unassembled WGS sequence"/>
</dbReference>
<dbReference type="InterPro" id="IPR003615">
    <property type="entry name" value="HNH_nuc"/>
</dbReference>
<evidence type="ECO:0000313" key="1">
    <source>
        <dbReference type="EMBL" id="MBB4949515.1"/>
    </source>
</evidence>
<evidence type="ECO:0000313" key="2">
    <source>
        <dbReference type="Proteomes" id="UP000573327"/>
    </source>
</evidence>
<keyword evidence="2" id="KW-1185">Reference proteome</keyword>